<evidence type="ECO:0000313" key="2">
    <source>
        <dbReference type="Proteomes" id="UP000028134"/>
    </source>
</evidence>
<dbReference type="AlphaFoldDB" id="A0A078RBJ4"/>
<dbReference type="EMBL" id="JNHI01000009">
    <property type="protein sequence ID" value="KDS31332.1"/>
    <property type="molecule type" value="Genomic_DNA"/>
</dbReference>
<dbReference type="Proteomes" id="UP000028134">
    <property type="component" value="Unassembled WGS sequence"/>
</dbReference>
<proteinExistence type="predicted"/>
<gene>
    <name evidence="1" type="ORF">M097_1978</name>
</gene>
<dbReference type="RefSeq" id="WP_032945491.1">
    <property type="nucleotide sequence ID" value="NZ_JNHI01000009.1"/>
</dbReference>
<evidence type="ECO:0000313" key="1">
    <source>
        <dbReference type="EMBL" id="KDS31332.1"/>
    </source>
</evidence>
<comment type="caution">
    <text evidence="1">The sequence shown here is derived from an EMBL/GenBank/DDBJ whole genome shotgun (WGS) entry which is preliminary data.</text>
</comment>
<dbReference type="PATRIC" id="fig|1339350.3.peg.1904"/>
<protein>
    <submittedName>
        <fullName evidence="1">Uncharacterized protein</fullName>
    </submittedName>
</protein>
<reference evidence="1 2" key="1">
    <citation type="submission" date="2014-04" db="EMBL/GenBank/DDBJ databases">
        <authorList>
            <person name="Sears C."/>
            <person name="Carroll K."/>
            <person name="Sack B.R."/>
            <person name="Qadri F."/>
            <person name="Myers L.L."/>
            <person name="Chung G.-T."/>
            <person name="Escheverria P."/>
            <person name="Fraser C.M."/>
            <person name="Sadzewicz L."/>
            <person name="Shefchek K.A."/>
            <person name="Tallon L."/>
            <person name="Das S.P."/>
            <person name="Daugherty S."/>
            <person name="Mongodin E.F."/>
        </authorList>
    </citation>
    <scope>NUCLEOTIDE SEQUENCE [LARGE SCALE GENOMIC DNA]</scope>
    <source>
        <strain evidence="2">3775 SL(B) 10 (iv)</strain>
    </source>
</reference>
<name>A0A078RBJ4_PHOVU</name>
<organism evidence="1 2">
    <name type="scientific">Phocaeicola vulgatus str. 3775 SL</name>
    <name type="common">B</name>
    <name type="synonym">iv</name>
    <dbReference type="NCBI Taxonomy" id="1339350"/>
    <lineage>
        <taxon>Bacteria</taxon>
        <taxon>Pseudomonadati</taxon>
        <taxon>Bacteroidota</taxon>
        <taxon>Bacteroidia</taxon>
        <taxon>Bacteroidales</taxon>
        <taxon>Bacteroidaceae</taxon>
        <taxon>Phocaeicola</taxon>
    </lineage>
</organism>
<accession>A0A078RBJ4</accession>
<sequence length="171" mass="19681">MEFKSQICTTHEQSKRLLALGLKPETADMVYHHTKSKVPALEWELQTKPPTLRGKFWTPQRIAKLAFPFHKHPDGSPMAGEEVFDRLWGEDVPAWSLCRLLELLPTEIRIGTSENVFGLHHETSDAWLLSYPYVKSFETASPVESCVLAIDWLIANGHFNKEYYNEENNVQ</sequence>